<name>A0A138AXS3_9ACTN</name>
<reference evidence="4" key="2">
    <citation type="submission" date="2016-02" db="EMBL/GenBank/DDBJ databases">
        <authorList>
            <person name="Wen L."/>
            <person name="He K."/>
            <person name="Yang H."/>
        </authorList>
    </citation>
    <scope>NUCLEOTIDE SEQUENCE [LARGE SCALE GENOMIC DNA]</scope>
    <source>
        <strain evidence="4">JCM 15929</strain>
    </source>
</reference>
<dbReference type="Pfam" id="PF00561">
    <property type="entry name" value="Abhydrolase_1"/>
    <property type="match status" value="1"/>
</dbReference>
<protein>
    <recommendedName>
        <fullName evidence="1">AB hydrolase-1 domain-containing protein</fullName>
    </recommendedName>
</protein>
<dbReference type="PANTHER" id="PTHR43194:SF2">
    <property type="entry name" value="PEROXISOMAL MEMBRANE PROTEIN LPX1"/>
    <property type="match status" value="1"/>
</dbReference>
<evidence type="ECO:0000313" key="2">
    <source>
        <dbReference type="EMBL" id="KXP01619.1"/>
    </source>
</evidence>
<evidence type="ECO:0000313" key="4">
    <source>
        <dbReference type="Proteomes" id="UP000070258"/>
    </source>
</evidence>
<keyword evidence="5" id="KW-1185">Reference proteome</keyword>
<dbReference type="AlphaFoldDB" id="A0A138AXS3"/>
<dbReference type="InterPro" id="IPR029058">
    <property type="entry name" value="AB_hydrolase_fold"/>
</dbReference>
<dbReference type="PANTHER" id="PTHR43194">
    <property type="entry name" value="HYDROLASE ALPHA/BETA FOLD FAMILY"/>
    <property type="match status" value="1"/>
</dbReference>
<dbReference type="SUPFAM" id="SSF53474">
    <property type="entry name" value="alpha/beta-Hydrolases"/>
    <property type="match status" value="1"/>
</dbReference>
<dbReference type="PRINTS" id="PR00111">
    <property type="entry name" value="ABHYDROLASE"/>
</dbReference>
<reference evidence="3" key="1">
    <citation type="submission" date="2016-02" db="EMBL/GenBank/DDBJ databases">
        <authorList>
            <person name="Teng J.L."/>
            <person name="Yang Y."/>
            <person name="Huang Y."/>
            <person name="Guo F."/>
            <person name="Wei W."/>
            <person name="Chen J.H."/>
            <person name="Wong S.Y."/>
            <person name="Lau S.K."/>
            <person name="Woo P.C."/>
        </authorList>
    </citation>
    <scope>NUCLEOTIDE SEQUENCE</scope>
    <source>
        <strain evidence="3">JCM 15929</strain>
    </source>
</reference>
<comment type="caution">
    <text evidence="3">The sequence shown here is derived from an EMBL/GenBank/DDBJ whole genome shotgun (WGS) entry which is preliminary data.</text>
</comment>
<dbReference type="GO" id="GO:0003824">
    <property type="term" value="F:catalytic activity"/>
    <property type="evidence" value="ECO:0007669"/>
    <property type="project" value="UniProtKB-ARBA"/>
</dbReference>
<evidence type="ECO:0000313" key="5">
    <source>
        <dbReference type="Proteomes" id="UP000070409"/>
    </source>
</evidence>
<dbReference type="InterPro" id="IPR000073">
    <property type="entry name" value="AB_hydrolase_1"/>
</dbReference>
<dbReference type="EMBL" id="LSRE01000001">
    <property type="protein sequence ID" value="KXP01619.1"/>
    <property type="molecule type" value="Genomic_DNA"/>
</dbReference>
<gene>
    <name evidence="3" type="ORF">AXK60_03775</name>
    <name evidence="2" type="ORF">AXK61_00475</name>
</gene>
<accession>A0A138AXS3</accession>
<reference evidence="2 5" key="3">
    <citation type="submission" date="2016-02" db="EMBL/GenBank/DDBJ databases">
        <authorList>
            <person name="Teng J.L."/>
            <person name="Tang Y."/>
            <person name="Huang Y."/>
            <person name="Guo F."/>
            <person name="Wei W."/>
            <person name="Chen J.H."/>
            <person name="Wong S.Y."/>
            <person name="Lau S.K."/>
            <person name="Woo P.C."/>
        </authorList>
    </citation>
    <scope>NUCLEOTIDE SEQUENCE [LARGE SCALE GENOMIC DNA]</scope>
    <source>
        <strain evidence="2 5">JCM 13375</strain>
    </source>
</reference>
<dbReference type="Gene3D" id="3.40.50.1820">
    <property type="entry name" value="alpha/beta hydrolase"/>
    <property type="match status" value="1"/>
</dbReference>
<dbReference type="EMBL" id="LSRF01000001">
    <property type="protein sequence ID" value="KXP15257.1"/>
    <property type="molecule type" value="Genomic_DNA"/>
</dbReference>
<evidence type="ECO:0000313" key="3">
    <source>
        <dbReference type="EMBL" id="KXP15257.1"/>
    </source>
</evidence>
<dbReference type="Proteomes" id="UP000070258">
    <property type="component" value="Unassembled WGS sequence"/>
</dbReference>
<feature type="domain" description="AB hydrolase-1" evidence="1">
    <location>
        <begin position="17"/>
        <end position="237"/>
    </location>
</feature>
<sequence>MLSGSQYEVVDGGGEGPVVALAHGAGGGVRENFAPLIDGIGERRFVGPYWPGSGDTPRSGAPLELDALADAVVAAGVSSGADRFPVVGLSLGAAVAVTAALRHPEHVSGLILTVGVARADVRVRAATDSFRALAAAGAPELAAYVLRACSTDEQLRGLSPEDAERIIADVRAAIPPGAPEQMELAGRVDVTGLLSAIAVPTLVVVGGGDRLIPPDIEREFGTVRGARVIEYDGAGHIFTPPEATVWAADVADFLHTLP</sequence>
<dbReference type="Proteomes" id="UP000070409">
    <property type="component" value="Unassembled WGS sequence"/>
</dbReference>
<evidence type="ECO:0000259" key="1">
    <source>
        <dbReference type="Pfam" id="PF00561"/>
    </source>
</evidence>
<dbReference type="STRING" id="239498.AXK60_03775"/>
<organism evidence="3 4">
    <name type="scientific">Tsukamurella pseudospumae</name>
    <dbReference type="NCBI Taxonomy" id="239498"/>
    <lineage>
        <taxon>Bacteria</taxon>
        <taxon>Bacillati</taxon>
        <taxon>Actinomycetota</taxon>
        <taxon>Actinomycetes</taxon>
        <taxon>Mycobacteriales</taxon>
        <taxon>Tsukamurellaceae</taxon>
        <taxon>Tsukamurella</taxon>
    </lineage>
</organism>
<proteinExistence type="predicted"/>
<dbReference type="InterPro" id="IPR050228">
    <property type="entry name" value="Carboxylesterase_BioH"/>
</dbReference>